<evidence type="ECO:0000313" key="1">
    <source>
        <dbReference type="EMBL" id="KAI5346659.1"/>
    </source>
</evidence>
<accession>A0AAD4ZI33</accession>
<sequence>MESAPATHFCKCTIPDLIVTCKILSSLSFLATSNLKFNGGYLITEVFNLCSDPNSKLLPLSYVSSSFFRFLASPLSENTFMLNIPCDVLPGFQLSASVEILKKTYTLGP</sequence>
<protein>
    <submittedName>
        <fullName evidence="1">Uncharacterized protein</fullName>
    </submittedName>
</protein>
<organism evidence="1 2">
    <name type="scientific">Prunus dulcis</name>
    <name type="common">Almond</name>
    <name type="synonym">Amygdalus dulcis</name>
    <dbReference type="NCBI Taxonomy" id="3755"/>
    <lineage>
        <taxon>Eukaryota</taxon>
        <taxon>Viridiplantae</taxon>
        <taxon>Streptophyta</taxon>
        <taxon>Embryophyta</taxon>
        <taxon>Tracheophyta</taxon>
        <taxon>Spermatophyta</taxon>
        <taxon>Magnoliopsida</taxon>
        <taxon>eudicotyledons</taxon>
        <taxon>Gunneridae</taxon>
        <taxon>Pentapetalae</taxon>
        <taxon>rosids</taxon>
        <taxon>fabids</taxon>
        <taxon>Rosales</taxon>
        <taxon>Rosaceae</taxon>
        <taxon>Amygdaloideae</taxon>
        <taxon>Amygdaleae</taxon>
        <taxon>Prunus</taxon>
    </lineage>
</organism>
<keyword evidence="2" id="KW-1185">Reference proteome</keyword>
<comment type="caution">
    <text evidence="1">The sequence shown here is derived from an EMBL/GenBank/DDBJ whole genome shotgun (WGS) entry which is preliminary data.</text>
</comment>
<proteinExistence type="predicted"/>
<dbReference type="EMBL" id="JAJFAZ020000002">
    <property type="protein sequence ID" value="KAI5346659.1"/>
    <property type="molecule type" value="Genomic_DNA"/>
</dbReference>
<dbReference type="AlphaFoldDB" id="A0AAD4ZI33"/>
<dbReference type="Proteomes" id="UP001054821">
    <property type="component" value="Chromosome 2"/>
</dbReference>
<evidence type="ECO:0000313" key="2">
    <source>
        <dbReference type="Proteomes" id="UP001054821"/>
    </source>
</evidence>
<reference evidence="1 2" key="1">
    <citation type="journal article" date="2022" name="G3 (Bethesda)">
        <title>Whole-genome sequence and methylome profiling of the almond [Prunus dulcis (Mill.) D.A. Webb] cultivar 'Nonpareil'.</title>
        <authorList>
            <person name="D'Amico-Willman K.M."/>
            <person name="Ouma W.Z."/>
            <person name="Meulia T."/>
            <person name="Sideli G.M."/>
            <person name="Gradziel T.M."/>
            <person name="Fresnedo-Ramirez J."/>
        </authorList>
    </citation>
    <scope>NUCLEOTIDE SEQUENCE [LARGE SCALE GENOMIC DNA]</scope>
    <source>
        <strain evidence="1">Clone GOH B32 T37-40</strain>
    </source>
</reference>
<gene>
    <name evidence="1" type="ORF">L3X38_014538</name>
</gene>
<name>A0AAD4ZI33_PRUDU</name>